<organism evidence="9 10">
    <name type="scientific">Candidatus Zymogenus saltonus</name>
    <dbReference type="NCBI Taxonomy" id="2844893"/>
    <lineage>
        <taxon>Bacteria</taxon>
        <taxon>Deltaproteobacteria</taxon>
        <taxon>Candidatus Zymogenia</taxon>
        <taxon>Candidatus Zymogeniales</taxon>
        <taxon>Candidatus Zymogenaceae</taxon>
        <taxon>Candidatus Zymogenus</taxon>
    </lineage>
</organism>
<evidence type="ECO:0000256" key="7">
    <source>
        <dbReference type="RuleBase" id="RU004417"/>
    </source>
</evidence>
<evidence type="ECO:0000313" key="10">
    <source>
        <dbReference type="Proteomes" id="UP000809273"/>
    </source>
</evidence>
<dbReference type="Gene3D" id="3.40.50.720">
    <property type="entry name" value="NAD(P)-binding Rossmann-like Domain"/>
    <property type="match status" value="1"/>
</dbReference>
<dbReference type="SUPFAM" id="SSF51735">
    <property type="entry name" value="NAD(P)-binding Rossmann-fold domains"/>
    <property type="match status" value="1"/>
</dbReference>
<dbReference type="InterPro" id="IPR006097">
    <property type="entry name" value="Glu/Leu/Phe/Val/Trp_DH_dimer"/>
</dbReference>
<dbReference type="GO" id="GO:0000166">
    <property type="term" value="F:nucleotide binding"/>
    <property type="evidence" value="ECO:0007669"/>
    <property type="project" value="UniProtKB-KW"/>
</dbReference>
<feature type="binding site" evidence="5">
    <location>
        <position position="59"/>
    </location>
    <ligand>
        <name>substrate</name>
    </ligand>
</feature>
<feature type="domain" description="Glutamate/phenylalanine/leucine/valine/L-tryptophan dehydrogenase C-terminal" evidence="8">
    <location>
        <begin position="158"/>
        <end position="378"/>
    </location>
</feature>
<comment type="caution">
    <text evidence="9">The sequence shown here is derived from an EMBL/GenBank/DDBJ whole genome shotgun (WGS) entry which is preliminary data.</text>
</comment>
<reference evidence="9" key="1">
    <citation type="journal article" date="2021" name="Environ. Microbiol.">
        <title>Genomic characterization of three novel Desulfobacterota classes expand the metabolic and phylogenetic diversity of the phylum.</title>
        <authorList>
            <person name="Murphy C.L."/>
            <person name="Biggerstaff J."/>
            <person name="Eichhorn A."/>
            <person name="Ewing E."/>
            <person name="Shahan R."/>
            <person name="Soriano D."/>
            <person name="Stewart S."/>
            <person name="VanMol K."/>
            <person name="Walker R."/>
            <person name="Walters P."/>
            <person name="Elshahed M.S."/>
            <person name="Youssef N.H."/>
        </authorList>
    </citation>
    <scope>NUCLEOTIDE SEQUENCE</scope>
    <source>
        <strain evidence="9">Zod_Metabat.24</strain>
    </source>
</reference>
<dbReference type="PANTHER" id="PTHR11606:SF13">
    <property type="entry name" value="GLUTAMATE DEHYDROGENASE 1, MITOCHONDRIAL"/>
    <property type="match status" value="1"/>
</dbReference>
<evidence type="ECO:0000256" key="6">
    <source>
        <dbReference type="PIRSR" id="PIRSR000185-3"/>
    </source>
</evidence>
<dbReference type="PIRSF" id="PIRSF000185">
    <property type="entry name" value="Glu_DH"/>
    <property type="match status" value="1"/>
</dbReference>
<dbReference type="InterPro" id="IPR006096">
    <property type="entry name" value="Glu/Leu/Phe/Val/Trp_DH_C"/>
</dbReference>
<keyword evidence="5" id="KW-0520">NAD</keyword>
<evidence type="ECO:0000313" key="9">
    <source>
        <dbReference type="EMBL" id="MBN1573986.1"/>
    </source>
</evidence>
<evidence type="ECO:0000256" key="5">
    <source>
        <dbReference type="PIRSR" id="PIRSR000185-2"/>
    </source>
</evidence>
<dbReference type="InterPro" id="IPR033524">
    <property type="entry name" value="Glu/Leu/Phe/Val_DH_AS"/>
</dbReference>
<keyword evidence="5" id="KW-0547">Nucleotide-binding</keyword>
<dbReference type="Gene3D" id="3.40.50.10860">
    <property type="entry name" value="Leucine Dehydrogenase, chain A, domain 1"/>
    <property type="match status" value="1"/>
</dbReference>
<reference evidence="9" key="2">
    <citation type="submission" date="2021-01" db="EMBL/GenBank/DDBJ databases">
        <authorList>
            <person name="Hahn C.R."/>
            <person name="Youssef N.H."/>
            <person name="Elshahed M."/>
        </authorList>
    </citation>
    <scope>NUCLEOTIDE SEQUENCE</scope>
    <source>
        <strain evidence="9">Zod_Metabat.24</strain>
    </source>
</reference>
<dbReference type="Pfam" id="PF02812">
    <property type="entry name" value="ELFV_dehydrog_N"/>
    <property type="match status" value="1"/>
</dbReference>
<dbReference type="Pfam" id="PF00208">
    <property type="entry name" value="ELFV_dehydrog"/>
    <property type="match status" value="1"/>
</dbReference>
<evidence type="ECO:0000256" key="3">
    <source>
        <dbReference type="PIRNR" id="PIRNR000185"/>
    </source>
</evidence>
<feature type="binding site" evidence="5">
    <location>
        <position position="162"/>
    </location>
    <ligand>
        <name>NAD(+)</name>
        <dbReference type="ChEBI" id="CHEBI:57540"/>
    </ligand>
</feature>
<dbReference type="InterPro" id="IPR014362">
    <property type="entry name" value="Glu_DH"/>
</dbReference>
<dbReference type="AlphaFoldDB" id="A0A9D8KHS1"/>
<dbReference type="GO" id="GO:0004352">
    <property type="term" value="F:glutamate dehydrogenase (NAD+) activity"/>
    <property type="evidence" value="ECO:0007669"/>
    <property type="project" value="TreeGrafter"/>
</dbReference>
<accession>A0A9D8KHS1</accession>
<evidence type="ECO:0000259" key="8">
    <source>
        <dbReference type="SMART" id="SM00839"/>
    </source>
</evidence>
<feature type="active site" description="Proton donor" evidence="4">
    <location>
        <position position="71"/>
    </location>
</feature>
<dbReference type="InterPro" id="IPR046346">
    <property type="entry name" value="Aminoacid_DH-like_N_sf"/>
</dbReference>
<protein>
    <recommendedName>
        <fullName evidence="3">Glutamate dehydrogenase</fullName>
    </recommendedName>
</protein>
<feature type="site" description="Important for catalysis" evidence="6">
    <location>
        <position position="114"/>
    </location>
</feature>
<sequence>MMLDEKYMYETTLYDPESGVTAFIVIDRLLNGVSGGGVRMSPGVTLAEVGMLARTMTYKFAAVGVRVGGAKSGILLDPRSPDKTKAVASFGRMAEPFLKTIYMIGEDMGTTAKDLTLIYEEAGINPIAFAKAKAKELGITLDIPEEVELSSLGGESFEEIITGYGLCEAAEEAVGRYGMELKSSTVSLQGFGTVGSISARNLARRGARVIAVTDIEGTILNKDGLDVEKLIEAKDNAGTIDRKMLDFEFTAGGGDGWLTAGADIIVPAAVAGAINEKNVKVVDAKLILEGANIPITEGAQKALTKRGVPIIPDFIANAGAAAGFGLILTGECKIEEVFGEFSRRIRSGVTHCIEESRKSGITTREAAINLALKNLSED</sequence>
<dbReference type="PROSITE" id="PS00074">
    <property type="entry name" value="GLFV_DEHYDROGENASE"/>
    <property type="match status" value="1"/>
</dbReference>
<evidence type="ECO:0000256" key="2">
    <source>
        <dbReference type="ARBA" id="ARBA00023002"/>
    </source>
</evidence>
<dbReference type="SMART" id="SM00839">
    <property type="entry name" value="ELFV_dehydrog"/>
    <property type="match status" value="1"/>
</dbReference>
<dbReference type="InterPro" id="IPR006095">
    <property type="entry name" value="Glu/Leu/Phe/Val/Trp_DH"/>
</dbReference>
<name>A0A9D8KHS1_9DELT</name>
<dbReference type="SUPFAM" id="SSF53223">
    <property type="entry name" value="Aminoacid dehydrogenase-like, N-terminal domain"/>
    <property type="match status" value="1"/>
</dbReference>
<gene>
    <name evidence="9" type="ORF">JW984_12390</name>
</gene>
<evidence type="ECO:0000256" key="1">
    <source>
        <dbReference type="ARBA" id="ARBA00006382"/>
    </source>
</evidence>
<keyword evidence="2 3" id="KW-0560">Oxidoreductase</keyword>
<dbReference type="PANTHER" id="PTHR11606">
    <property type="entry name" value="GLUTAMATE DEHYDROGENASE"/>
    <property type="match status" value="1"/>
</dbReference>
<evidence type="ECO:0000256" key="4">
    <source>
        <dbReference type="PIRSR" id="PIRSR000185-1"/>
    </source>
</evidence>
<comment type="similarity">
    <text evidence="1 3 7">Belongs to the Glu/Leu/Phe/Val dehydrogenases family.</text>
</comment>
<proteinExistence type="inferred from homology"/>
<dbReference type="InterPro" id="IPR036291">
    <property type="entry name" value="NAD(P)-bd_dom_sf"/>
</dbReference>
<dbReference type="Proteomes" id="UP000809273">
    <property type="component" value="Unassembled WGS sequence"/>
</dbReference>
<dbReference type="PRINTS" id="PR00082">
    <property type="entry name" value="GLFDHDRGNASE"/>
</dbReference>
<dbReference type="EMBL" id="JAFGIX010000061">
    <property type="protein sequence ID" value="MBN1573986.1"/>
    <property type="molecule type" value="Genomic_DNA"/>
</dbReference>
<dbReference type="GO" id="GO:0006538">
    <property type="term" value="P:L-glutamate catabolic process"/>
    <property type="evidence" value="ECO:0007669"/>
    <property type="project" value="TreeGrafter"/>
</dbReference>